<organism evidence="1 2">
    <name type="scientific">Micrococcus terreus</name>
    <dbReference type="NCBI Taxonomy" id="574650"/>
    <lineage>
        <taxon>Bacteria</taxon>
        <taxon>Bacillati</taxon>
        <taxon>Actinomycetota</taxon>
        <taxon>Actinomycetes</taxon>
        <taxon>Micrococcales</taxon>
        <taxon>Micrococcaceae</taxon>
        <taxon>Micrococcus</taxon>
    </lineage>
</organism>
<reference evidence="1 2" key="1">
    <citation type="submission" date="2016-10" db="EMBL/GenBank/DDBJ databases">
        <authorList>
            <person name="de Groot N.N."/>
        </authorList>
    </citation>
    <scope>NUCLEOTIDE SEQUENCE [LARGE SCALE GENOMIC DNA]</scope>
    <source>
        <strain evidence="1 2">CGMCC 1.7054</strain>
    </source>
</reference>
<keyword evidence="2" id="KW-1185">Reference proteome</keyword>
<dbReference type="Proteomes" id="UP000198881">
    <property type="component" value="Unassembled WGS sequence"/>
</dbReference>
<protein>
    <submittedName>
        <fullName evidence="1">Uncharacterized protein</fullName>
    </submittedName>
</protein>
<gene>
    <name evidence="1" type="ORF">SAMN04487966_11061</name>
</gene>
<dbReference type="STRING" id="574650.SAMN04487966_11061"/>
<dbReference type="EMBL" id="FPCG01000010">
    <property type="protein sequence ID" value="SFV24244.1"/>
    <property type="molecule type" value="Genomic_DNA"/>
</dbReference>
<name>A0A1I7MQQ6_9MICC</name>
<sequence length="153" mass="16317">MHLTEREGLEAVAELWSHCPAVSLPGALWRLYALRSAILADPHRAAALFRDGRHAAPVARLVAGAAEPPGADQMVQMADSVLSGAFRGDFDMALERAAAFCRVISLGQSHHAEALEVSRPEPAASMLQRAQRLLGTAEDLEQAAAAWRGGTLD</sequence>
<evidence type="ECO:0000313" key="2">
    <source>
        <dbReference type="Proteomes" id="UP000198881"/>
    </source>
</evidence>
<evidence type="ECO:0000313" key="1">
    <source>
        <dbReference type="EMBL" id="SFV24244.1"/>
    </source>
</evidence>
<proteinExistence type="predicted"/>
<dbReference type="AlphaFoldDB" id="A0A1I7MQQ6"/>
<accession>A0A1I7MQQ6</accession>